<proteinExistence type="predicted"/>
<keyword evidence="2" id="KW-0238">DNA-binding</keyword>
<dbReference type="EMBL" id="DWWO01000149">
    <property type="protein sequence ID" value="HJC35410.1"/>
    <property type="molecule type" value="Genomic_DNA"/>
</dbReference>
<name>A0A9D2NN04_9FIRM</name>
<dbReference type="InterPro" id="IPR036388">
    <property type="entry name" value="WH-like_DNA-bd_sf"/>
</dbReference>
<organism evidence="5 6">
    <name type="scientific">Candidatus Mediterraneibacter faecipullorum</name>
    <dbReference type="NCBI Taxonomy" id="2838670"/>
    <lineage>
        <taxon>Bacteria</taxon>
        <taxon>Bacillati</taxon>
        <taxon>Bacillota</taxon>
        <taxon>Clostridia</taxon>
        <taxon>Lachnospirales</taxon>
        <taxon>Lachnospiraceae</taxon>
        <taxon>Mediterraneibacter</taxon>
    </lineage>
</organism>
<evidence type="ECO:0000313" key="5">
    <source>
        <dbReference type="EMBL" id="HJC35410.1"/>
    </source>
</evidence>
<dbReference type="Proteomes" id="UP000823890">
    <property type="component" value="Unassembled WGS sequence"/>
</dbReference>
<accession>A0A9D2NN04</accession>
<dbReference type="Pfam" id="PF01047">
    <property type="entry name" value="MarR"/>
    <property type="match status" value="1"/>
</dbReference>
<dbReference type="GO" id="GO:0003677">
    <property type="term" value="F:DNA binding"/>
    <property type="evidence" value="ECO:0007669"/>
    <property type="project" value="UniProtKB-KW"/>
</dbReference>
<dbReference type="PRINTS" id="PR00598">
    <property type="entry name" value="HTHMARR"/>
</dbReference>
<dbReference type="PANTHER" id="PTHR42756:SF1">
    <property type="entry name" value="TRANSCRIPTIONAL REPRESSOR OF EMRAB OPERON"/>
    <property type="match status" value="1"/>
</dbReference>
<reference evidence="5" key="1">
    <citation type="journal article" date="2021" name="PeerJ">
        <title>Extensive microbial diversity within the chicken gut microbiome revealed by metagenomics and culture.</title>
        <authorList>
            <person name="Gilroy R."/>
            <person name="Ravi A."/>
            <person name="Getino M."/>
            <person name="Pursley I."/>
            <person name="Horton D.L."/>
            <person name="Alikhan N.F."/>
            <person name="Baker D."/>
            <person name="Gharbi K."/>
            <person name="Hall N."/>
            <person name="Watson M."/>
            <person name="Adriaenssens E.M."/>
            <person name="Foster-Nyarko E."/>
            <person name="Jarju S."/>
            <person name="Secka A."/>
            <person name="Antonio M."/>
            <person name="Oren A."/>
            <person name="Chaudhuri R.R."/>
            <person name="La Ragione R."/>
            <person name="Hildebrand F."/>
            <person name="Pallen M.J."/>
        </authorList>
    </citation>
    <scope>NUCLEOTIDE SEQUENCE</scope>
    <source>
        <strain evidence="5">ChiW19-954</strain>
    </source>
</reference>
<evidence type="ECO:0000313" key="6">
    <source>
        <dbReference type="Proteomes" id="UP000823890"/>
    </source>
</evidence>
<reference evidence="5" key="2">
    <citation type="submission" date="2021-04" db="EMBL/GenBank/DDBJ databases">
        <authorList>
            <person name="Gilroy R."/>
        </authorList>
    </citation>
    <scope>NUCLEOTIDE SEQUENCE</scope>
    <source>
        <strain evidence="5">ChiW19-954</strain>
    </source>
</reference>
<dbReference type="Gene3D" id="1.10.10.10">
    <property type="entry name" value="Winged helix-like DNA-binding domain superfamily/Winged helix DNA-binding domain"/>
    <property type="match status" value="1"/>
</dbReference>
<protein>
    <submittedName>
        <fullName evidence="5">MarR family transcriptional regulator</fullName>
    </submittedName>
</protein>
<dbReference type="AlphaFoldDB" id="A0A9D2NN04"/>
<evidence type="ECO:0000256" key="1">
    <source>
        <dbReference type="ARBA" id="ARBA00023015"/>
    </source>
</evidence>
<evidence type="ECO:0000256" key="3">
    <source>
        <dbReference type="ARBA" id="ARBA00023163"/>
    </source>
</evidence>
<keyword evidence="3" id="KW-0804">Transcription</keyword>
<dbReference type="InterPro" id="IPR022689">
    <property type="entry name" value="Iron_dep_repressor"/>
</dbReference>
<dbReference type="SUPFAM" id="SSF46785">
    <property type="entry name" value="Winged helix' DNA-binding domain"/>
    <property type="match status" value="1"/>
</dbReference>
<dbReference type="PROSITE" id="PS50995">
    <property type="entry name" value="HTH_MARR_2"/>
    <property type="match status" value="1"/>
</dbReference>
<dbReference type="InterPro" id="IPR000835">
    <property type="entry name" value="HTH_MarR-typ"/>
</dbReference>
<dbReference type="InterPro" id="IPR036390">
    <property type="entry name" value="WH_DNA-bd_sf"/>
</dbReference>
<evidence type="ECO:0000256" key="2">
    <source>
        <dbReference type="ARBA" id="ARBA00023125"/>
    </source>
</evidence>
<comment type="caution">
    <text evidence="5">The sequence shown here is derived from an EMBL/GenBank/DDBJ whole genome shotgun (WGS) entry which is preliminary data.</text>
</comment>
<dbReference type="SMART" id="SM00347">
    <property type="entry name" value="HTH_MARR"/>
    <property type="match status" value="1"/>
</dbReference>
<dbReference type="PROSITE" id="PS01117">
    <property type="entry name" value="HTH_MARR_1"/>
    <property type="match status" value="1"/>
</dbReference>
<feature type="domain" description="HTH marR-type" evidence="4">
    <location>
        <begin position="1"/>
        <end position="139"/>
    </location>
</feature>
<sequence>MQCEEKDIPAFGLMGMLMHQMMNRAKGMYQEFDLNKSQAGILFTLHRSESMSQKELAARLNVTPPSITSSIQKMERDGYLTRHPDPADQRVMRMTLTEKGKSCIKGVYTVAEQMEELMFRGMTREEILLFKRLLFQIRDNLDEK</sequence>
<gene>
    <name evidence="5" type="ORF">H9758_12615</name>
</gene>
<dbReference type="PANTHER" id="PTHR42756">
    <property type="entry name" value="TRANSCRIPTIONAL REGULATOR, MARR"/>
    <property type="match status" value="1"/>
</dbReference>
<dbReference type="InterPro" id="IPR023187">
    <property type="entry name" value="Tscrpt_reg_MarR-type_CS"/>
</dbReference>
<dbReference type="SMART" id="SM00529">
    <property type="entry name" value="HTH_DTXR"/>
    <property type="match status" value="1"/>
</dbReference>
<evidence type="ECO:0000259" key="4">
    <source>
        <dbReference type="PROSITE" id="PS50995"/>
    </source>
</evidence>
<dbReference type="GO" id="GO:0046914">
    <property type="term" value="F:transition metal ion binding"/>
    <property type="evidence" value="ECO:0007669"/>
    <property type="project" value="InterPro"/>
</dbReference>
<keyword evidence="1" id="KW-0805">Transcription regulation</keyword>
<dbReference type="GO" id="GO:0003700">
    <property type="term" value="F:DNA-binding transcription factor activity"/>
    <property type="evidence" value="ECO:0007669"/>
    <property type="project" value="InterPro"/>
</dbReference>